<dbReference type="eggNOG" id="COG3292">
    <property type="taxonomic scope" value="Bacteria"/>
</dbReference>
<feature type="domain" description="Histidine kinase" evidence="5">
    <location>
        <begin position="769"/>
        <end position="959"/>
    </location>
</feature>
<evidence type="ECO:0000256" key="4">
    <source>
        <dbReference type="SAM" id="Phobius"/>
    </source>
</evidence>
<keyword evidence="2 6" id="KW-0418">Kinase</keyword>
<dbReference type="GO" id="GO:0000155">
    <property type="term" value="F:phosphorelay sensor kinase activity"/>
    <property type="evidence" value="ECO:0007669"/>
    <property type="project" value="InterPro"/>
</dbReference>
<evidence type="ECO:0000313" key="6">
    <source>
        <dbReference type="EMBL" id="ACY47900.1"/>
    </source>
</evidence>
<dbReference type="CDD" id="cd16917">
    <property type="entry name" value="HATPase_UhpB-NarQ-NarX-like"/>
    <property type="match status" value="1"/>
</dbReference>
<dbReference type="HOGENOM" id="CLU_000445_28_2_10"/>
<keyword evidence="4" id="KW-0472">Membrane</keyword>
<dbReference type="STRING" id="518766.Rmar_1006"/>
<dbReference type="SUPFAM" id="SSF55874">
    <property type="entry name" value="ATPase domain of HSP90 chaperone/DNA topoisomerase II/histidine kinase"/>
    <property type="match status" value="1"/>
</dbReference>
<dbReference type="InterPro" id="IPR013783">
    <property type="entry name" value="Ig-like_fold"/>
</dbReference>
<keyword evidence="7" id="KW-1185">Reference proteome</keyword>
<dbReference type="Proteomes" id="UP000002221">
    <property type="component" value="Chromosome"/>
</dbReference>
<dbReference type="Gene3D" id="3.30.565.10">
    <property type="entry name" value="Histidine kinase-like ATPase, C-terminal domain"/>
    <property type="match status" value="1"/>
</dbReference>
<accession>D0MHE2</accession>
<dbReference type="KEGG" id="rmr:Rmar_1006"/>
<dbReference type="EMBL" id="CP001807">
    <property type="protein sequence ID" value="ACY47900.1"/>
    <property type="molecule type" value="Genomic_DNA"/>
</dbReference>
<evidence type="ECO:0000256" key="3">
    <source>
        <dbReference type="ARBA" id="ARBA00023012"/>
    </source>
</evidence>
<evidence type="ECO:0000256" key="2">
    <source>
        <dbReference type="ARBA" id="ARBA00022777"/>
    </source>
</evidence>
<dbReference type="RefSeq" id="WP_012843512.1">
    <property type="nucleotide sequence ID" value="NC_013501.1"/>
</dbReference>
<reference evidence="6 7" key="1">
    <citation type="journal article" date="2009" name="Stand. Genomic Sci.">
        <title>Complete genome sequence of Rhodothermus marinus type strain (R-10).</title>
        <authorList>
            <person name="Nolan M."/>
            <person name="Tindall B.J."/>
            <person name="Pomrenke H."/>
            <person name="Lapidus A."/>
            <person name="Copeland A."/>
            <person name="Glavina Del Rio T."/>
            <person name="Lucas S."/>
            <person name="Chen F."/>
            <person name="Tice H."/>
            <person name="Cheng J.F."/>
            <person name="Saunders E."/>
            <person name="Han C."/>
            <person name="Bruce D."/>
            <person name="Goodwin L."/>
            <person name="Chain P."/>
            <person name="Pitluck S."/>
            <person name="Ovchinikova G."/>
            <person name="Pati A."/>
            <person name="Ivanova N."/>
            <person name="Mavromatis K."/>
            <person name="Chen A."/>
            <person name="Palaniappan K."/>
            <person name="Land M."/>
            <person name="Hauser L."/>
            <person name="Chang Y.J."/>
            <person name="Jeffries C.D."/>
            <person name="Brettin T."/>
            <person name="Goker M."/>
            <person name="Bristow J."/>
            <person name="Eisen J.A."/>
            <person name="Markowitz V."/>
            <person name="Hugenholtz P."/>
            <person name="Kyrpides N.C."/>
            <person name="Klenk H.P."/>
            <person name="Detter J.C."/>
        </authorList>
    </citation>
    <scope>NUCLEOTIDE SEQUENCE [LARGE SCALE GENOMIC DNA]</scope>
    <source>
        <strain evidence="7">ATCC 43812 / DSM 4252 / R-10</strain>
    </source>
</reference>
<dbReference type="Pfam" id="PF02518">
    <property type="entry name" value="HATPase_c"/>
    <property type="match status" value="1"/>
</dbReference>
<protein>
    <submittedName>
        <fullName evidence="6">Histidine kinase</fullName>
    </submittedName>
</protein>
<keyword evidence="4" id="KW-1133">Transmembrane helix</keyword>
<dbReference type="Gene3D" id="2.60.40.10">
    <property type="entry name" value="Immunoglobulins"/>
    <property type="match status" value="1"/>
</dbReference>
<dbReference type="SUPFAM" id="SSF101898">
    <property type="entry name" value="NHL repeat"/>
    <property type="match status" value="1"/>
</dbReference>
<dbReference type="Gene3D" id="2.130.10.10">
    <property type="entry name" value="YVTN repeat-like/Quinoprotein amine dehydrogenase"/>
    <property type="match status" value="3"/>
</dbReference>
<dbReference type="Gene3D" id="1.20.5.1930">
    <property type="match status" value="1"/>
</dbReference>
<proteinExistence type="predicted"/>
<dbReference type="InterPro" id="IPR015943">
    <property type="entry name" value="WD40/YVTN_repeat-like_dom_sf"/>
</dbReference>
<dbReference type="InterPro" id="IPR005467">
    <property type="entry name" value="His_kinase_dom"/>
</dbReference>
<dbReference type="InterPro" id="IPR036890">
    <property type="entry name" value="HATPase_C_sf"/>
</dbReference>
<evidence type="ECO:0000313" key="7">
    <source>
        <dbReference type="Proteomes" id="UP000002221"/>
    </source>
</evidence>
<dbReference type="InterPro" id="IPR011712">
    <property type="entry name" value="Sig_transdc_His_kin_sub3_dim/P"/>
</dbReference>
<evidence type="ECO:0000259" key="5">
    <source>
        <dbReference type="PROSITE" id="PS50109"/>
    </source>
</evidence>
<dbReference type="InterPro" id="IPR003594">
    <property type="entry name" value="HATPase_dom"/>
</dbReference>
<gene>
    <name evidence="6" type="ordered locus">Rmar_1006</name>
</gene>
<dbReference type="PROSITE" id="PS50109">
    <property type="entry name" value="HIS_KIN"/>
    <property type="match status" value="1"/>
</dbReference>
<dbReference type="GO" id="GO:0016020">
    <property type="term" value="C:membrane"/>
    <property type="evidence" value="ECO:0007669"/>
    <property type="project" value="InterPro"/>
</dbReference>
<dbReference type="Pfam" id="PF07730">
    <property type="entry name" value="HisKA_3"/>
    <property type="match status" value="1"/>
</dbReference>
<organism evidence="6 7">
    <name type="scientific">Rhodothermus marinus (strain ATCC 43812 / DSM 4252 / R-10)</name>
    <name type="common">Rhodothermus obamensis</name>
    <dbReference type="NCBI Taxonomy" id="518766"/>
    <lineage>
        <taxon>Bacteria</taxon>
        <taxon>Pseudomonadati</taxon>
        <taxon>Rhodothermota</taxon>
        <taxon>Rhodothermia</taxon>
        <taxon>Rhodothermales</taxon>
        <taxon>Rhodothermaceae</taxon>
        <taxon>Rhodothermus</taxon>
    </lineage>
</organism>
<keyword evidence="1" id="KW-0808">Transferase</keyword>
<evidence type="ECO:0000256" key="1">
    <source>
        <dbReference type="ARBA" id="ARBA00022679"/>
    </source>
</evidence>
<dbReference type="GO" id="GO:0046983">
    <property type="term" value="F:protein dimerization activity"/>
    <property type="evidence" value="ECO:0007669"/>
    <property type="project" value="InterPro"/>
</dbReference>
<dbReference type="InterPro" id="IPR011044">
    <property type="entry name" value="Quino_amine_DH_bsu"/>
</dbReference>
<dbReference type="InterPro" id="IPR011110">
    <property type="entry name" value="Reg_prop"/>
</dbReference>
<dbReference type="OrthoDB" id="9778366at2"/>
<sequence>MTLWLLFLVGWVLPAGDTLRLHAVPLEGLLPQLSVYRLAADSTGFLWMSTLEGIARWDGVTVRTWRHYWHPKGGLAPLTSPAALQVDRYQRVWAHTGMHLLVKPTHTDTFQAYPPYALSVSSDGEAWIWTACGPRLHRPGQPFPCADTSAVPTPIAWQVAPDGTLWWAQHDTLWCRPPDTTAITILHTPGVTQLYLDAYRRLWVYYQNHLHAYYTAAACQIRPLSAYALPSPFRGMALDGARRLWVATETGAWVIAPHGDIRQLLVPFPYRTQLARYVLSLVADAQGRIWIGTIGGVYVWDPWRPDFRVLSQHQGLNSGYVSAILRDRTGRLWVGTIGGGLYRFHWQQENWQLDRTVSLPNAFIWALAEDTQGQIWVGTDRGLFCIDCAFSLLPAPSAHRAPGPNTFTALLPDRTGLWAGSYDGTLYYIDARRYSVQLRYQVESPIRSLTRVQDTLWIGTGSGLIRLHLNAQGQVREAYPVPLPLQLTVWSQHYDSDGHWLGTSQGLWRYHAGHWDHWNESDGLPSRTVYGLIRTDHRLWMSTNQGLVYADLRSLPHLRFRVYSASEGVGMTEFNRGAYTIDTEGNVYFGGTHGLVWFNPQAIRPYPFAPRPVVLAVLRARGLRLQAQPFYGQPLLLPPSERTLGFVFRGLFLSYPQGVRYRVTLEGQRREIIDLGTQSQLLLSGLQPGTYHLHLEAIGPDGQIGHLPQPLRFAVQPYLWETNGFRVAMLLLVSIVTAGLVFFILSERYRRLLLARQVLEQERRRLSRDLHDEVGATLTSIYFLLTTSLRQLSDREALSHRLHQAAELARTALDQLRLLLWSTDPANDRLSILLGYLRETVRQMAESGGLQVRFDLPEVFPDLTIDAERRLHIVRIVKEGMRNILQHAAANTVFFQVQLDNNALYLRLCDNGRGFDPQAVQRRGLRFMEERVAQLQGHLQIISAPGQGTCLALCLPLSPDRGIDSVK</sequence>
<feature type="transmembrane region" description="Helical" evidence="4">
    <location>
        <begin position="727"/>
        <end position="746"/>
    </location>
</feature>
<name>D0MHE2_RHOM4</name>
<dbReference type="AlphaFoldDB" id="D0MHE2"/>
<dbReference type="InterPro" id="IPR050482">
    <property type="entry name" value="Sensor_HK_TwoCompSys"/>
</dbReference>
<keyword evidence="3" id="KW-0902">Two-component regulatory system</keyword>
<keyword evidence="4" id="KW-0812">Transmembrane</keyword>
<dbReference type="SUPFAM" id="SSF50969">
    <property type="entry name" value="YVTN repeat-like/Quinoprotein amine dehydrogenase"/>
    <property type="match status" value="1"/>
</dbReference>
<dbReference type="eggNOG" id="COG4585">
    <property type="taxonomic scope" value="Bacteria"/>
</dbReference>
<dbReference type="Pfam" id="PF07494">
    <property type="entry name" value="Reg_prop"/>
    <property type="match status" value="3"/>
</dbReference>
<dbReference type="PANTHER" id="PTHR24421">
    <property type="entry name" value="NITRATE/NITRITE SENSOR PROTEIN NARX-RELATED"/>
    <property type="match status" value="1"/>
</dbReference>
<dbReference type="SUPFAM" id="SSF63829">
    <property type="entry name" value="Calcium-dependent phosphotriesterase"/>
    <property type="match status" value="1"/>
</dbReference>